<dbReference type="InterPro" id="IPR001173">
    <property type="entry name" value="Glyco_trans_2-like"/>
</dbReference>
<reference evidence="6 7" key="1">
    <citation type="submission" date="2018-05" db="EMBL/GenBank/DDBJ databases">
        <title>Genomic Encyclopedia of Type Strains, Phase IV (KMG-IV): sequencing the most valuable type-strain genomes for metagenomic binning, comparative biology and taxonomic classification.</title>
        <authorList>
            <person name="Goeker M."/>
        </authorList>
    </citation>
    <scope>NUCLEOTIDE SEQUENCE [LARGE SCALE GENOMIC DNA]</scope>
    <source>
        <strain evidence="6 7">DSM 22440</strain>
    </source>
</reference>
<dbReference type="RefSeq" id="WP_110250598.1">
    <property type="nucleotide sequence ID" value="NZ_QJJR01000002.1"/>
</dbReference>
<keyword evidence="7" id="KW-1185">Reference proteome</keyword>
<proteinExistence type="inferred from homology"/>
<dbReference type="PANTHER" id="PTHR43630:SF1">
    <property type="entry name" value="POLY-BETA-1,6-N-ACETYL-D-GLUCOSAMINE SYNTHASE"/>
    <property type="match status" value="1"/>
</dbReference>
<evidence type="ECO:0000259" key="5">
    <source>
        <dbReference type="Pfam" id="PF00535"/>
    </source>
</evidence>
<gene>
    <name evidence="6" type="ORF">DES38_102311</name>
</gene>
<feature type="transmembrane region" description="Helical" evidence="4">
    <location>
        <begin position="357"/>
        <end position="383"/>
    </location>
</feature>
<feature type="transmembrane region" description="Helical" evidence="4">
    <location>
        <begin position="20"/>
        <end position="42"/>
    </location>
</feature>
<evidence type="ECO:0000313" key="6">
    <source>
        <dbReference type="EMBL" id="PXW92727.1"/>
    </source>
</evidence>
<dbReference type="AlphaFoldDB" id="A0A2V3WH03"/>
<dbReference type="GO" id="GO:0016757">
    <property type="term" value="F:glycosyltransferase activity"/>
    <property type="evidence" value="ECO:0007669"/>
    <property type="project" value="UniProtKB-KW"/>
</dbReference>
<evidence type="ECO:0000313" key="7">
    <source>
        <dbReference type="Proteomes" id="UP000247922"/>
    </source>
</evidence>
<sequence>MNLLTDSLVVIVNQFNYFVLYYMIFINTIYTLLFFVSIRALYIDRQRKKYWSYEDMVASSYTPPLSIIVPCYNEALTIVDNVKALLSLEYSEFQLIIVNDGSKDKTLEHLIEEFKLEKIDMPYRRKIETKEIEGIYLSSIFDNIVIVDKENGGKADALNAGINIAEYPIITAIDADSIIERDSLAKVIRPFVEDPEVIVSGGVVRPVNDCVVDKGFIESVHLSKNNLVRFQTVEYLRAFLFGRLGWGSLNALLIISGAFGCFKKSVVIEAGGYTEDTIGEDMELIVKIHRKMREEKKRYKIVFVPDPVCWTQVPEERKILKSQRKRWHKGLMDTVLNHKRMIFNPKYGTVGLLAMPYYFLVEMLGALIEIVGYLSFILSFWLGIISFEFFLIFLGVSLLYGVFLSSSAILLDEYNFSKYKGIGEYLLLMLYSILENFGYRQLVAWWRFTAFFSYRRKNKSWGEMTRSGFSPQQSTSNKKTR</sequence>
<evidence type="ECO:0000256" key="2">
    <source>
        <dbReference type="ARBA" id="ARBA00022676"/>
    </source>
</evidence>
<keyword evidence="3 6" id="KW-0808">Transferase</keyword>
<keyword evidence="4" id="KW-0812">Transmembrane</keyword>
<evidence type="ECO:0000256" key="3">
    <source>
        <dbReference type="ARBA" id="ARBA00022679"/>
    </source>
</evidence>
<comment type="similarity">
    <text evidence="1">Belongs to the glycosyltransferase 2 family.</text>
</comment>
<keyword evidence="4" id="KW-1133">Transmembrane helix</keyword>
<dbReference type="PANTHER" id="PTHR43630">
    <property type="entry name" value="POLY-BETA-1,6-N-ACETYL-D-GLUCOSAMINE SYNTHASE"/>
    <property type="match status" value="1"/>
</dbReference>
<keyword evidence="4" id="KW-0472">Membrane</keyword>
<organism evidence="6 7">
    <name type="scientific">Streptohalobacillus salinus</name>
    <dbReference type="NCBI Taxonomy" id="621096"/>
    <lineage>
        <taxon>Bacteria</taxon>
        <taxon>Bacillati</taxon>
        <taxon>Bacillota</taxon>
        <taxon>Bacilli</taxon>
        <taxon>Bacillales</taxon>
        <taxon>Bacillaceae</taxon>
        <taxon>Streptohalobacillus</taxon>
    </lineage>
</organism>
<keyword evidence="2" id="KW-0328">Glycosyltransferase</keyword>
<evidence type="ECO:0000256" key="1">
    <source>
        <dbReference type="ARBA" id="ARBA00006739"/>
    </source>
</evidence>
<dbReference type="CDD" id="cd06423">
    <property type="entry name" value="CESA_like"/>
    <property type="match status" value="1"/>
</dbReference>
<evidence type="ECO:0000256" key="4">
    <source>
        <dbReference type="SAM" id="Phobius"/>
    </source>
</evidence>
<feature type="transmembrane region" description="Helical" evidence="4">
    <location>
        <begin position="389"/>
        <end position="411"/>
    </location>
</feature>
<dbReference type="Pfam" id="PF03142">
    <property type="entry name" value="Chitin_synth_2"/>
    <property type="match status" value="1"/>
</dbReference>
<comment type="caution">
    <text evidence="6">The sequence shown here is derived from an EMBL/GenBank/DDBJ whole genome shotgun (WGS) entry which is preliminary data.</text>
</comment>
<dbReference type="Pfam" id="PF00535">
    <property type="entry name" value="Glycos_transf_2"/>
    <property type="match status" value="1"/>
</dbReference>
<feature type="domain" description="Glycosyltransferase 2-like" evidence="5">
    <location>
        <begin position="66"/>
        <end position="207"/>
    </location>
</feature>
<name>A0A2V3WH03_9BACI</name>
<dbReference type="Proteomes" id="UP000247922">
    <property type="component" value="Unassembled WGS sequence"/>
</dbReference>
<dbReference type="OrthoDB" id="9766299at2"/>
<dbReference type="SUPFAM" id="SSF53448">
    <property type="entry name" value="Nucleotide-diphospho-sugar transferases"/>
    <property type="match status" value="1"/>
</dbReference>
<dbReference type="EMBL" id="QJJR01000002">
    <property type="protein sequence ID" value="PXW92727.1"/>
    <property type="molecule type" value="Genomic_DNA"/>
</dbReference>
<accession>A0A2V3WH03</accession>
<dbReference type="Gene3D" id="3.90.550.10">
    <property type="entry name" value="Spore Coat Polysaccharide Biosynthesis Protein SpsA, Chain A"/>
    <property type="match status" value="1"/>
</dbReference>
<protein>
    <submittedName>
        <fullName evidence="6">Cellulose synthase/poly-beta-1,6-N-acetylglucosamine synthase-like glycosyltransferase</fullName>
    </submittedName>
</protein>
<dbReference type="InterPro" id="IPR029044">
    <property type="entry name" value="Nucleotide-diphossugar_trans"/>
</dbReference>